<protein>
    <submittedName>
        <fullName evidence="2">Uncharacterized protein</fullName>
    </submittedName>
</protein>
<dbReference type="AlphaFoldDB" id="A0A1G4SUW8"/>
<dbReference type="InterPro" id="IPR012683">
    <property type="entry name" value="CHP02302_TM"/>
</dbReference>
<reference evidence="3" key="1">
    <citation type="submission" date="2016-10" db="EMBL/GenBank/DDBJ databases">
        <authorList>
            <person name="Varghese N."/>
            <person name="Submissions S."/>
        </authorList>
    </citation>
    <scope>NUCLEOTIDE SEQUENCE [LARGE SCALE GENOMIC DNA]</scope>
    <source>
        <strain evidence="3">CGMCC 1.3431</strain>
    </source>
</reference>
<dbReference type="RefSeq" id="WP_090649421.1">
    <property type="nucleotide sequence ID" value="NZ_CBCRYE010000003.1"/>
</dbReference>
<feature type="transmembrane region" description="Helical" evidence="1">
    <location>
        <begin position="58"/>
        <end position="80"/>
    </location>
</feature>
<keyword evidence="3" id="KW-1185">Reference proteome</keyword>
<accession>A0A1G4SUW8</accession>
<proteinExistence type="predicted"/>
<keyword evidence="1" id="KW-1133">Transmembrane helix</keyword>
<keyword evidence="1" id="KW-0812">Transmembrane</keyword>
<dbReference type="EMBL" id="FMTS01000005">
    <property type="protein sequence ID" value="SCW72079.1"/>
    <property type="molecule type" value="Genomic_DNA"/>
</dbReference>
<dbReference type="OrthoDB" id="7172962at2"/>
<keyword evidence="1" id="KW-0472">Membrane</keyword>
<dbReference type="Pfam" id="PF13779">
    <property type="entry name" value="DUF4175"/>
    <property type="match status" value="1"/>
</dbReference>
<sequence>MQQSNQSPLAPLNRGLFFTKATMIWERLLLPFLFPFVLLALLIAVAGQWGLFGGLPKAAHIAVLVVGLILCIIAAVRTILRFRMPTFTEINTRLALDNGLRPDRLLAMRHEKNQPPLKVGKAKAGIAASDPFALRYVALAAAILGFLIQGPVSVERVASGFVPLGNNVQSFAAVSLK</sequence>
<evidence type="ECO:0000256" key="1">
    <source>
        <dbReference type="SAM" id="Phobius"/>
    </source>
</evidence>
<feature type="transmembrane region" description="Helical" evidence="1">
    <location>
        <begin position="28"/>
        <end position="52"/>
    </location>
</feature>
<organism evidence="2 3">
    <name type="scientific">Asticcacaulis taihuensis</name>
    <dbReference type="NCBI Taxonomy" id="260084"/>
    <lineage>
        <taxon>Bacteria</taxon>
        <taxon>Pseudomonadati</taxon>
        <taxon>Pseudomonadota</taxon>
        <taxon>Alphaproteobacteria</taxon>
        <taxon>Caulobacterales</taxon>
        <taxon>Caulobacteraceae</taxon>
        <taxon>Asticcacaulis</taxon>
    </lineage>
</organism>
<dbReference type="Proteomes" id="UP000199150">
    <property type="component" value="Unassembled WGS sequence"/>
</dbReference>
<evidence type="ECO:0000313" key="3">
    <source>
        <dbReference type="Proteomes" id="UP000199150"/>
    </source>
</evidence>
<dbReference type="STRING" id="260084.SAMN02927928_2892"/>
<gene>
    <name evidence="2" type="ORF">SAMN02927928_2892</name>
</gene>
<name>A0A1G4SUW8_9CAUL</name>
<evidence type="ECO:0000313" key="2">
    <source>
        <dbReference type="EMBL" id="SCW72079.1"/>
    </source>
</evidence>